<dbReference type="InterPro" id="IPR019378">
    <property type="entry name" value="GDP-Fuc_O-FucTrfase"/>
</dbReference>
<dbReference type="CDD" id="cd11296">
    <property type="entry name" value="O-FucT_like"/>
    <property type="match status" value="1"/>
</dbReference>
<reference evidence="5 6" key="1">
    <citation type="journal article" date="2018" name="Mycol. Prog.">
        <title>Coniella lustricola, a new species from submerged detritus.</title>
        <authorList>
            <person name="Raudabaugh D.B."/>
            <person name="Iturriaga T."/>
            <person name="Carver A."/>
            <person name="Mondo S."/>
            <person name="Pangilinan J."/>
            <person name="Lipzen A."/>
            <person name="He G."/>
            <person name="Amirebrahimi M."/>
            <person name="Grigoriev I.V."/>
            <person name="Miller A.N."/>
        </authorList>
    </citation>
    <scope>NUCLEOTIDE SEQUENCE [LARGE SCALE GENOMIC DNA]</scope>
    <source>
        <strain evidence="5 6">B22-T-1</strain>
    </source>
</reference>
<accession>A0A2T2ZYN9</accession>
<gene>
    <name evidence="5" type="ORF">BD289DRAFT_462853</name>
</gene>
<evidence type="ECO:0000313" key="5">
    <source>
        <dbReference type="EMBL" id="PSR79738.1"/>
    </source>
</evidence>
<dbReference type="GO" id="GO:0016740">
    <property type="term" value="F:transferase activity"/>
    <property type="evidence" value="ECO:0007669"/>
    <property type="project" value="UniProtKB-KW"/>
</dbReference>
<feature type="compositionally biased region" description="Acidic residues" evidence="4">
    <location>
        <begin position="167"/>
        <end position="180"/>
    </location>
</feature>
<dbReference type="Proteomes" id="UP000241462">
    <property type="component" value="Unassembled WGS sequence"/>
</dbReference>
<dbReference type="InParanoid" id="A0A2T2ZYN9"/>
<evidence type="ECO:0000256" key="1">
    <source>
        <dbReference type="ARBA" id="ARBA00022679"/>
    </source>
</evidence>
<dbReference type="AlphaFoldDB" id="A0A2T2ZYN9"/>
<sequence length="501" mass="56860">MTTFYQVPSPSNEELEPAQQEQEQYDNDHVILQGDHRPPATTLDLSDPDAPFIGWPLKRTCDEVEEWIPGVVFLCDNNFGGVGNMRNFMLTCVRYAIEAGASGLVMPQIRKRKDDDIKAIFGGSEFRPFGYLFDEENFRAAMGENCPQMTIYDDWTDVPNVRSIEVGLDDDDDDNDDDDETERKVTMRGPEAEELDPRQLSRVDGDRCDFAELDHQSDRFGIRFREHIRNPDKGAPPSPAHPRLFRGNDWPGVLWEWPVIRDGPEFANTFGGLCKFNKTIIQLGKKTLAAMQTFARGYASTRPLSDSKQNVDQDDDDRSNGAPYYNNNNNPKDRVAFSATPFMGIHLRSEADAEAFWPSYEEQETGYLRKAKELGFGIAYVASGDLNETHKLAAAAREKLGMTLVSKSDLLQGDDLAQLQSMSWDQQGLVDYIVLAGADYFTGNGRSSFSISLAQKRHLKAEGLYTRPYKVRPNGYGRSFIVGPMERYYEHWLFIWDAMWP</sequence>
<organism evidence="5 6">
    <name type="scientific">Coniella lustricola</name>
    <dbReference type="NCBI Taxonomy" id="2025994"/>
    <lineage>
        <taxon>Eukaryota</taxon>
        <taxon>Fungi</taxon>
        <taxon>Dikarya</taxon>
        <taxon>Ascomycota</taxon>
        <taxon>Pezizomycotina</taxon>
        <taxon>Sordariomycetes</taxon>
        <taxon>Sordariomycetidae</taxon>
        <taxon>Diaporthales</taxon>
        <taxon>Schizoparmaceae</taxon>
        <taxon>Coniella</taxon>
    </lineage>
</organism>
<feature type="region of interest" description="Disordered" evidence="4">
    <location>
        <begin position="165"/>
        <end position="196"/>
    </location>
</feature>
<evidence type="ECO:0000256" key="3">
    <source>
        <dbReference type="ARBA" id="ARBA00023277"/>
    </source>
</evidence>
<dbReference type="EMBL" id="KZ678556">
    <property type="protein sequence ID" value="PSR79738.1"/>
    <property type="molecule type" value="Genomic_DNA"/>
</dbReference>
<feature type="region of interest" description="Disordered" evidence="4">
    <location>
        <begin position="301"/>
        <end position="333"/>
    </location>
</feature>
<dbReference type="OrthoDB" id="20368at2759"/>
<evidence type="ECO:0000313" key="6">
    <source>
        <dbReference type="Proteomes" id="UP000241462"/>
    </source>
</evidence>
<keyword evidence="2" id="KW-0294">Fucose metabolism</keyword>
<dbReference type="Pfam" id="PF10250">
    <property type="entry name" value="O-FucT"/>
    <property type="match status" value="1"/>
</dbReference>
<feature type="region of interest" description="Disordered" evidence="4">
    <location>
        <begin position="1"/>
        <end position="23"/>
    </location>
</feature>
<keyword evidence="3" id="KW-0119">Carbohydrate metabolism</keyword>
<proteinExistence type="predicted"/>
<evidence type="ECO:0000256" key="2">
    <source>
        <dbReference type="ARBA" id="ARBA00023253"/>
    </source>
</evidence>
<feature type="compositionally biased region" description="Polar residues" evidence="4">
    <location>
        <begin position="1"/>
        <end position="12"/>
    </location>
</feature>
<evidence type="ECO:0000256" key="4">
    <source>
        <dbReference type="SAM" id="MobiDB-lite"/>
    </source>
</evidence>
<keyword evidence="1" id="KW-0808">Transferase</keyword>
<dbReference type="GO" id="GO:0006004">
    <property type="term" value="P:fucose metabolic process"/>
    <property type="evidence" value="ECO:0007669"/>
    <property type="project" value="UniProtKB-KW"/>
</dbReference>
<dbReference type="Gene3D" id="3.40.50.11350">
    <property type="match status" value="1"/>
</dbReference>
<evidence type="ECO:0008006" key="7">
    <source>
        <dbReference type="Google" id="ProtNLM"/>
    </source>
</evidence>
<keyword evidence="6" id="KW-1185">Reference proteome</keyword>
<protein>
    <recommendedName>
        <fullName evidence="7">Alternative oxidase</fullName>
    </recommendedName>
</protein>
<name>A0A2T2ZYN9_9PEZI</name>